<protein>
    <submittedName>
        <fullName evidence="1">Uncharacterized protein</fullName>
    </submittedName>
</protein>
<proteinExistence type="predicted"/>
<sequence>MNAERYSIIPANKLIMSRNCKRQTPSTLKEKIEKTEKKENKHKKLRPFWYTCMQNKQSSLLVVNKQNYKLPIYMITPSSCGHYYLHLQPHYKHQLAFLPIESLCHVTKTN</sequence>
<organism evidence="1 2">
    <name type="scientific">Trema orientale</name>
    <name type="common">Charcoal tree</name>
    <name type="synonym">Celtis orientalis</name>
    <dbReference type="NCBI Taxonomy" id="63057"/>
    <lineage>
        <taxon>Eukaryota</taxon>
        <taxon>Viridiplantae</taxon>
        <taxon>Streptophyta</taxon>
        <taxon>Embryophyta</taxon>
        <taxon>Tracheophyta</taxon>
        <taxon>Spermatophyta</taxon>
        <taxon>Magnoliopsida</taxon>
        <taxon>eudicotyledons</taxon>
        <taxon>Gunneridae</taxon>
        <taxon>Pentapetalae</taxon>
        <taxon>rosids</taxon>
        <taxon>fabids</taxon>
        <taxon>Rosales</taxon>
        <taxon>Cannabaceae</taxon>
        <taxon>Trema</taxon>
    </lineage>
</organism>
<name>A0A2P5G0G9_TREOI</name>
<reference evidence="2" key="1">
    <citation type="submission" date="2016-06" db="EMBL/GenBank/DDBJ databases">
        <title>Parallel loss of symbiosis genes in relatives of nitrogen-fixing non-legume Parasponia.</title>
        <authorList>
            <person name="Van Velzen R."/>
            <person name="Holmer R."/>
            <person name="Bu F."/>
            <person name="Rutten L."/>
            <person name="Van Zeijl A."/>
            <person name="Liu W."/>
            <person name="Santuari L."/>
            <person name="Cao Q."/>
            <person name="Sharma T."/>
            <person name="Shen D."/>
            <person name="Roswanjaya Y."/>
            <person name="Wardhani T."/>
            <person name="Kalhor M.S."/>
            <person name="Jansen J."/>
            <person name="Van den Hoogen J."/>
            <person name="Gungor B."/>
            <person name="Hartog M."/>
            <person name="Hontelez J."/>
            <person name="Verver J."/>
            <person name="Yang W.-C."/>
            <person name="Schijlen E."/>
            <person name="Repin R."/>
            <person name="Schilthuizen M."/>
            <person name="Schranz E."/>
            <person name="Heidstra R."/>
            <person name="Miyata K."/>
            <person name="Fedorova E."/>
            <person name="Kohlen W."/>
            <person name="Bisseling T."/>
            <person name="Smit S."/>
            <person name="Geurts R."/>
        </authorList>
    </citation>
    <scope>NUCLEOTIDE SEQUENCE [LARGE SCALE GENOMIC DNA]</scope>
    <source>
        <strain evidence="2">cv. RG33-2</strain>
    </source>
</reference>
<keyword evidence="2" id="KW-1185">Reference proteome</keyword>
<dbReference type="EMBL" id="JXTC01000002">
    <property type="protein sequence ID" value="POO03522.1"/>
    <property type="molecule type" value="Genomic_DNA"/>
</dbReference>
<dbReference type="Proteomes" id="UP000237000">
    <property type="component" value="Unassembled WGS sequence"/>
</dbReference>
<gene>
    <name evidence="1" type="ORF">TorRG33x02_007270</name>
</gene>
<evidence type="ECO:0000313" key="1">
    <source>
        <dbReference type="EMBL" id="POO03522.1"/>
    </source>
</evidence>
<evidence type="ECO:0000313" key="2">
    <source>
        <dbReference type="Proteomes" id="UP000237000"/>
    </source>
</evidence>
<accession>A0A2P5G0G9</accession>
<dbReference type="InParanoid" id="A0A2P5G0G9"/>
<comment type="caution">
    <text evidence="1">The sequence shown here is derived from an EMBL/GenBank/DDBJ whole genome shotgun (WGS) entry which is preliminary data.</text>
</comment>
<dbReference type="AlphaFoldDB" id="A0A2P5G0G9"/>